<sequence>MIQVETMMKKLDGIRRFGILTPVGLSSLAALSAFTAHDLRADAMLFPMMTRSPSVATIVSVVNKDPQGVLNVNYFTKAPDPTSPCTDEGVRQITASGRANDMVTFDASGVFLPNAGSGPLFNDPATLAPYGNVEFSTSNTGVARGFLIVDDGDDTSEGGTGADLYGEAIMLEISGGAAFGYRALNPAQDLSIAPGPLLGNLGGLTAFLGEVLDNGIGTGDAGVTLMPPNEWTTRFFVTPVADGAGTATSQRDCDTCSVSIYLSPDKAGTLAGINDRDTVSRAAPFAPAPLPTSAQNIVCTGAVDMKDILPQAVVNQIANQGGWGYVQIRPGTSGNVEDSAVVLKLEFNLVNGGSGPTTTISPDTVTTFSGTVNNGIWLNNNGQPGTSRF</sequence>
<dbReference type="RefSeq" id="WP_132977407.1">
    <property type="nucleotide sequence ID" value="NZ_SMAO01000005.1"/>
</dbReference>
<gene>
    <name evidence="1" type="ORF">EDC35_105249</name>
</gene>
<evidence type="ECO:0000313" key="1">
    <source>
        <dbReference type="EMBL" id="TCT20805.1"/>
    </source>
</evidence>
<dbReference type="AlphaFoldDB" id="A0A4R3MWZ3"/>
<reference evidence="1 2" key="1">
    <citation type="submission" date="2019-03" db="EMBL/GenBank/DDBJ databases">
        <title>Genomic Encyclopedia of Type Strains, Phase IV (KMG-IV): sequencing the most valuable type-strain genomes for metagenomic binning, comparative biology and taxonomic classification.</title>
        <authorList>
            <person name="Goeker M."/>
        </authorList>
    </citation>
    <scope>NUCLEOTIDE SEQUENCE [LARGE SCALE GENOMIC DNA]</scope>
    <source>
        <strain evidence="1 2">DSM 13587</strain>
    </source>
</reference>
<dbReference type="Proteomes" id="UP000295717">
    <property type="component" value="Unassembled WGS sequence"/>
</dbReference>
<name>A0A4R3MWZ3_9GAMM</name>
<accession>A0A4R3MWZ3</accession>
<organism evidence="1 2">
    <name type="scientific">Thiobaca trueperi</name>
    <dbReference type="NCBI Taxonomy" id="127458"/>
    <lineage>
        <taxon>Bacteria</taxon>
        <taxon>Pseudomonadati</taxon>
        <taxon>Pseudomonadota</taxon>
        <taxon>Gammaproteobacteria</taxon>
        <taxon>Chromatiales</taxon>
        <taxon>Chromatiaceae</taxon>
        <taxon>Thiobaca</taxon>
    </lineage>
</organism>
<protein>
    <submittedName>
        <fullName evidence="1">Uncharacterized protein</fullName>
    </submittedName>
</protein>
<proteinExistence type="predicted"/>
<dbReference type="EMBL" id="SMAO01000005">
    <property type="protein sequence ID" value="TCT20805.1"/>
    <property type="molecule type" value="Genomic_DNA"/>
</dbReference>
<dbReference type="OrthoDB" id="5758109at2"/>
<evidence type="ECO:0000313" key="2">
    <source>
        <dbReference type="Proteomes" id="UP000295717"/>
    </source>
</evidence>
<comment type="caution">
    <text evidence="1">The sequence shown here is derived from an EMBL/GenBank/DDBJ whole genome shotgun (WGS) entry which is preliminary data.</text>
</comment>
<keyword evidence="2" id="KW-1185">Reference proteome</keyword>